<accession>A0A1J0KVF2</accession>
<organism evidence="8 9">
    <name type="scientific">Francisella frigiditurris</name>
    <dbReference type="NCBI Taxonomy" id="1542390"/>
    <lineage>
        <taxon>Bacteria</taxon>
        <taxon>Pseudomonadati</taxon>
        <taxon>Pseudomonadota</taxon>
        <taxon>Gammaproteobacteria</taxon>
        <taxon>Thiotrichales</taxon>
        <taxon>Francisellaceae</taxon>
        <taxon>Francisella</taxon>
    </lineage>
</organism>
<feature type="domain" description="Major facilitator superfamily (MFS) profile" evidence="7">
    <location>
        <begin position="5"/>
        <end position="388"/>
    </location>
</feature>
<feature type="transmembrane region" description="Helical" evidence="6">
    <location>
        <begin position="332"/>
        <end position="356"/>
    </location>
</feature>
<keyword evidence="4 6" id="KW-1133">Transmembrane helix</keyword>
<sequence>MENKRLNIFLLIPLVVTFSFGMDSYIPFIIVIKSQLNLSASIVQLSMSIYIFALAVGQIFIGLLSDYIGRKKALYLSTILFMASSVLCGFSTSGTQLIIGRFLQGIGACGLRACTYTMVKDCYDGDQASAYLTRLYSAVSLSPMIAPLIGGFVGGIWGWEAIFFMMVILGIALLGCIYPLPETYSKQTEKTLKQHFKDIGAVFRDKQILFYGCLSAAGITAMFCFVSSMSYIILLQYHLSQEYIYLTFVICGIGMFIVGMLSKKIISSLGSKQALYYSFGVSVFLLIIMSILSLLGDLNFSMYVLFSMLLISIAIILNGCSISMGVASRKTLIGLGISIIGVLGYGIAAISGWVLSLLPINTFSYGLVVGTYYLFMIVISLIAIKPKKAIIN</sequence>
<feature type="transmembrane region" description="Helical" evidence="6">
    <location>
        <begin position="300"/>
        <end position="320"/>
    </location>
</feature>
<dbReference type="GO" id="GO:0022857">
    <property type="term" value="F:transmembrane transporter activity"/>
    <property type="evidence" value="ECO:0007669"/>
    <property type="project" value="InterPro"/>
</dbReference>
<keyword evidence="9" id="KW-1185">Reference proteome</keyword>
<evidence type="ECO:0000313" key="8">
    <source>
        <dbReference type="EMBL" id="APC97737.1"/>
    </source>
</evidence>
<feature type="transmembrane region" description="Helical" evidence="6">
    <location>
        <begin position="38"/>
        <end position="61"/>
    </location>
</feature>
<feature type="transmembrane region" description="Helical" evidence="6">
    <location>
        <begin position="208"/>
        <end position="237"/>
    </location>
</feature>
<dbReference type="GO" id="GO:1990961">
    <property type="term" value="P:xenobiotic detoxification by transmembrane export across the plasma membrane"/>
    <property type="evidence" value="ECO:0007669"/>
    <property type="project" value="TreeGrafter"/>
</dbReference>
<dbReference type="InterPro" id="IPR005829">
    <property type="entry name" value="Sugar_transporter_CS"/>
</dbReference>
<keyword evidence="3 6" id="KW-0812">Transmembrane</keyword>
<evidence type="ECO:0000256" key="3">
    <source>
        <dbReference type="ARBA" id="ARBA00022692"/>
    </source>
</evidence>
<evidence type="ECO:0000256" key="2">
    <source>
        <dbReference type="ARBA" id="ARBA00022448"/>
    </source>
</evidence>
<dbReference type="Gene3D" id="1.20.1720.10">
    <property type="entry name" value="Multidrug resistance protein D"/>
    <property type="match status" value="1"/>
</dbReference>
<name>A0A1J0KVF2_9GAMM</name>
<protein>
    <submittedName>
        <fullName evidence="8">Sugar (And other) transporter family protein</fullName>
    </submittedName>
</protein>
<keyword evidence="2" id="KW-0813">Transport</keyword>
<feature type="transmembrane region" description="Helical" evidence="6">
    <location>
        <begin position="7"/>
        <end position="32"/>
    </location>
</feature>
<dbReference type="PANTHER" id="PTHR23502:SF132">
    <property type="entry name" value="POLYAMINE TRANSPORTER 2-RELATED"/>
    <property type="match status" value="1"/>
</dbReference>
<feature type="transmembrane region" description="Helical" evidence="6">
    <location>
        <begin position="362"/>
        <end position="384"/>
    </location>
</feature>
<dbReference type="InterPro" id="IPR011701">
    <property type="entry name" value="MFS"/>
</dbReference>
<feature type="transmembrane region" description="Helical" evidence="6">
    <location>
        <begin position="156"/>
        <end position="180"/>
    </location>
</feature>
<dbReference type="PROSITE" id="PS50850">
    <property type="entry name" value="MFS"/>
    <property type="match status" value="1"/>
</dbReference>
<evidence type="ECO:0000256" key="4">
    <source>
        <dbReference type="ARBA" id="ARBA00022989"/>
    </source>
</evidence>
<evidence type="ECO:0000256" key="1">
    <source>
        <dbReference type="ARBA" id="ARBA00004141"/>
    </source>
</evidence>
<dbReference type="InterPro" id="IPR036259">
    <property type="entry name" value="MFS_trans_sf"/>
</dbReference>
<gene>
    <name evidence="8" type="ORF">KX01_1702</name>
</gene>
<dbReference type="OrthoDB" id="5670831at2"/>
<comment type="subcellular location">
    <subcellularLocation>
        <location evidence="1">Membrane</location>
        <topology evidence="1">Multi-pass membrane protein</topology>
    </subcellularLocation>
</comment>
<dbReference type="Proteomes" id="UP000182521">
    <property type="component" value="Chromosome"/>
</dbReference>
<evidence type="ECO:0000256" key="5">
    <source>
        <dbReference type="ARBA" id="ARBA00023136"/>
    </source>
</evidence>
<keyword evidence="5 6" id="KW-0472">Membrane</keyword>
<feature type="transmembrane region" description="Helical" evidence="6">
    <location>
        <begin position="274"/>
        <end position="294"/>
    </location>
</feature>
<feature type="transmembrane region" description="Helical" evidence="6">
    <location>
        <begin position="73"/>
        <end position="92"/>
    </location>
</feature>
<dbReference type="Pfam" id="PF07690">
    <property type="entry name" value="MFS_1"/>
    <property type="match status" value="1"/>
</dbReference>
<dbReference type="EMBL" id="CP009654">
    <property type="protein sequence ID" value="APC97737.1"/>
    <property type="molecule type" value="Genomic_DNA"/>
</dbReference>
<evidence type="ECO:0000259" key="7">
    <source>
        <dbReference type="PROSITE" id="PS50850"/>
    </source>
</evidence>
<dbReference type="SUPFAM" id="SSF103473">
    <property type="entry name" value="MFS general substrate transporter"/>
    <property type="match status" value="1"/>
</dbReference>
<feature type="transmembrane region" description="Helical" evidence="6">
    <location>
        <begin position="98"/>
        <end position="119"/>
    </location>
</feature>
<proteinExistence type="predicted"/>
<dbReference type="STRING" id="1542390.KX01_1702"/>
<feature type="transmembrane region" description="Helical" evidence="6">
    <location>
        <begin position="243"/>
        <end position="262"/>
    </location>
</feature>
<evidence type="ECO:0000256" key="6">
    <source>
        <dbReference type="SAM" id="Phobius"/>
    </source>
</evidence>
<reference evidence="9" key="1">
    <citation type="submission" date="2014-10" db="EMBL/GenBank/DDBJ databases">
        <authorList>
            <person name="Kuske C.R."/>
            <person name="Challacombe J.F."/>
            <person name="Daligault H.E."/>
            <person name="Davenport K.W."/>
            <person name="Johnson S.L."/>
            <person name="Siddaramappa S."/>
            <person name="Petersen J.M."/>
        </authorList>
    </citation>
    <scope>NUCLEOTIDE SEQUENCE [LARGE SCALE GENOMIC DNA]</scope>
    <source>
        <strain evidence="9">CA97-1460</strain>
    </source>
</reference>
<dbReference type="PANTHER" id="PTHR23502">
    <property type="entry name" value="MAJOR FACILITATOR SUPERFAMILY"/>
    <property type="match status" value="1"/>
</dbReference>
<dbReference type="KEGG" id="frc:KX01_1702"/>
<evidence type="ECO:0000313" key="9">
    <source>
        <dbReference type="Proteomes" id="UP000182521"/>
    </source>
</evidence>
<dbReference type="InterPro" id="IPR020846">
    <property type="entry name" value="MFS_dom"/>
</dbReference>
<dbReference type="PROSITE" id="PS00216">
    <property type="entry name" value="SUGAR_TRANSPORT_1"/>
    <property type="match status" value="1"/>
</dbReference>
<dbReference type="RefSeq" id="WP_071664562.1">
    <property type="nucleotide sequence ID" value="NZ_CP009654.1"/>
</dbReference>
<dbReference type="AlphaFoldDB" id="A0A1J0KVF2"/>
<feature type="transmembrane region" description="Helical" evidence="6">
    <location>
        <begin position="131"/>
        <end position="150"/>
    </location>
</feature>
<dbReference type="GO" id="GO:0005886">
    <property type="term" value="C:plasma membrane"/>
    <property type="evidence" value="ECO:0007669"/>
    <property type="project" value="TreeGrafter"/>
</dbReference>